<feature type="transmembrane region" description="Helical" evidence="1">
    <location>
        <begin position="168"/>
        <end position="188"/>
    </location>
</feature>
<gene>
    <name evidence="5" type="ORF">SULA_2446</name>
    <name evidence="3" type="ORF">SULB_2447</name>
    <name evidence="4" type="ORF">SULC_2444</name>
    <name evidence="6" type="ORF">SULG_12390</name>
    <name evidence="7" type="ORF">SULH_12390</name>
    <name evidence="8" type="ORF">SULI_12390</name>
    <name evidence="9" type="ORF">SULM_12380</name>
    <name evidence="10" type="ORF">SULN_12380</name>
    <name evidence="11" type="ORF">SULO_12390</name>
    <name evidence="12" type="ORF">SULZ_12390</name>
</gene>
<evidence type="ECO:0000313" key="20">
    <source>
        <dbReference type="Proteomes" id="UP000275843"/>
    </source>
</evidence>
<dbReference type="Proteomes" id="UP000273194">
    <property type="component" value="Chromosome"/>
</dbReference>
<dbReference type="EMBL" id="CP011057">
    <property type="protein sequence ID" value="AKA79971.1"/>
    <property type="molecule type" value="Genomic_DNA"/>
</dbReference>
<dbReference type="Proteomes" id="UP000033057">
    <property type="component" value="Chromosome"/>
</dbReference>
<evidence type="ECO:0000313" key="19">
    <source>
        <dbReference type="Proteomes" id="UP000273443"/>
    </source>
</evidence>
<dbReference type="AlphaFoldDB" id="A0A0E3GX03"/>
<dbReference type="PANTHER" id="PTHR37810:SF5">
    <property type="entry name" value="IMMUNITY PROTEIN SDPI"/>
    <property type="match status" value="1"/>
</dbReference>
<evidence type="ECO:0000313" key="10">
    <source>
        <dbReference type="EMBL" id="AZF79523.1"/>
    </source>
</evidence>
<reference evidence="5" key="3">
    <citation type="submission" date="2018-10" db="EMBL/GenBank/DDBJ databases">
        <authorList>
            <person name="McCarthy S."/>
            <person name="Gradnigo J."/>
            <person name="Johnson T."/>
            <person name="Payne S."/>
            <person name="Lipzen A."/>
            <person name="Schackwitz W."/>
            <person name="Martin J."/>
            <person name="Moriyama E."/>
            <person name="Blum P."/>
        </authorList>
    </citation>
    <scope>NUCLEOTIDE SEQUENCE</scope>
    <source>
        <strain evidence="3">SARC-B</strain>
        <strain evidence="4">SARC-C</strain>
        <strain evidence="5">SULA</strain>
    </source>
</reference>
<evidence type="ECO:0000313" key="4">
    <source>
        <dbReference type="EMBL" id="AKA77279.1"/>
    </source>
</evidence>
<evidence type="ECO:0000313" key="16">
    <source>
        <dbReference type="Proteomes" id="UP000267993"/>
    </source>
</evidence>
<dbReference type="EMBL" id="CP033239">
    <property type="protein sequence ID" value="AZF79523.1"/>
    <property type="molecule type" value="Genomic_DNA"/>
</dbReference>
<dbReference type="Proteomes" id="UP000278715">
    <property type="component" value="Chromosome"/>
</dbReference>
<feature type="transmembrane region" description="Helical" evidence="1">
    <location>
        <begin position="215"/>
        <end position="236"/>
    </location>
</feature>
<dbReference type="GeneID" id="44130397"/>
<dbReference type="Pfam" id="PF19124">
    <property type="entry name" value="DUF5808"/>
    <property type="match status" value="1"/>
</dbReference>
<evidence type="ECO:0000313" key="3">
    <source>
        <dbReference type="EMBL" id="AKA74583.1"/>
    </source>
</evidence>
<evidence type="ECO:0000313" key="15">
    <source>
        <dbReference type="Proteomes" id="UP000033106"/>
    </source>
</evidence>
<feature type="transmembrane region" description="Helical" evidence="1">
    <location>
        <begin position="120"/>
        <end position="142"/>
    </location>
</feature>
<dbReference type="EMBL" id="CP033240">
    <property type="protein sequence ID" value="AZF82127.1"/>
    <property type="molecule type" value="Genomic_DNA"/>
</dbReference>
<dbReference type="KEGG" id="ssof:SULC_2444"/>
<reference evidence="13 14" key="1">
    <citation type="journal article" date="2015" name="Genome Announc.">
        <title>Complete Genome Sequence of Sulfolobus solfataricus Strain 98/2 and Evolved Derivatives.</title>
        <authorList>
            <person name="McCarthy S."/>
            <person name="Gradnigo J."/>
            <person name="Johnson T."/>
            <person name="Payne S."/>
            <person name="Lipzen A."/>
            <person name="Martin J."/>
            <person name="Schackwitz W."/>
            <person name="Moriyama E."/>
            <person name="Blum P."/>
        </authorList>
    </citation>
    <scope>NUCLEOTIDE SEQUENCE [LARGE SCALE GENOMIC DNA]</scope>
    <source>
        <strain evidence="13">98/2 SULC</strain>
        <strain evidence="3">SARC-B</strain>
        <strain evidence="4">SARC-C</strain>
        <strain evidence="5 15">SULA</strain>
        <strain evidence="14">SULB</strain>
    </source>
</reference>
<organism evidence="5 15">
    <name type="scientific">Saccharolobus solfataricus</name>
    <name type="common">Sulfolobus solfataricus</name>
    <dbReference type="NCBI Taxonomy" id="2287"/>
    <lineage>
        <taxon>Archaea</taxon>
        <taxon>Thermoproteota</taxon>
        <taxon>Thermoprotei</taxon>
        <taxon>Sulfolobales</taxon>
        <taxon>Sulfolobaceae</taxon>
        <taxon>Saccharolobus</taxon>
    </lineage>
</organism>
<feature type="transmembrane region" description="Helical" evidence="1">
    <location>
        <begin position="65"/>
        <end position="89"/>
    </location>
</feature>
<evidence type="ECO:0000313" key="21">
    <source>
        <dbReference type="Proteomes" id="UP000278715"/>
    </source>
</evidence>
<dbReference type="KEGG" id="ssoa:SULA_2446"/>
<dbReference type="PATRIC" id="fig|2287.6.peg.2594"/>
<dbReference type="EMBL" id="CP011055">
    <property type="protein sequence ID" value="AKA74583.1"/>
    <property type="molecule type" value="Genomic_DNA"/>
</dbReference>
<evidence type="ECO:0000313" key="9">
    <source>
        <dbReference type="EMBL" id="AZF76916.1"/>
    </source>
</evidence>
<feature type="transmembrane region" description="Helical" evidence="1">
    <location>
        <begin position="320"/>
        <end position="343"/>
    </location>
</feature>
<reference evidence="16 17" key="2">
    <citation type="journal article" date="2018" name="Proc. Natl. Acad. Sci. U.S.A.">
        <title>Nonmutational mechanism of inheritance in the Archaeon Sulfolobus solfataricus.</title>
        <authorList>
            <person name="Payne S."/>
            <person name="McCarthy S."/>
            <person name="Johnson T."/>
            <person name="North E."/>
            <person name="Blum P."/>
        </authorList>
    </citation>
    <scope>NUCLEOTIDE SEQUENCE [LARGE SCALE GENOMIC DNA]</scope>
    <source>
        <strain evidence="7 16">SARC-H</strain>
        <strain evidence="8 20">SARC-I</strain>
        <strain evidence="10 21">SARC-N</strain>
        <strain evidence="11 22">SARC-O</strain>
        <strain evidence="12 17">SUL120</strain>
        <strain evidence="6 18">SULG</strain>
        <strain evidence="9 19">SULM</strain>
    </source>
</reference>
<dbReference type="EMBL" id="CP033238">
    <property type="protein sequence ID" value="AZF76916.1"/>
    <property type="molecule type" value="Genomic_DNA"/>
</dbReference>
<evidence type="ECO:0000313" key="14">
    <source>
        <dbReference type="Proteomes" id="UP000033085"/>
    </source>
</evidence>
<evidence type="ECO:0000259" key="2">
    <source>
        <dbReference type="Pfam" id="PF19124"/>
    </source>
</evidence>
<dbReference type="EMBL" id="CP033237">
    <property type="protein sequence ID" value="AZF74293.1"/>
    <property type="molecule type" value="Genomic_DNA"/>
</dbReference>
<accession>A0A0E3GX03</accession>
<sequence length="344" mass="38728">MTLLDIIIYVEFTFIFINLFLLPNLQPPDILLGARVTTEFKEGKGKDIVNKYRFSLTGLTLLSLLLYYFVSFASVFIYVILLLLNVVYWRRIVIRNRGSLPVASSRYAVIETKKNSNIKWIILFILAWGILIATFVFGSLAYSSAPKLLPTHVGSIGTTFLVKTPLNFYKIEIINAVVLGLLTALGIFTKRTTNVINPAYPDRSYYAFLKYKEGVSIIAGIVGCFISSLYTTISFFTWTIINLNELEVLITLLISTLFTIIIVYVLKIGVEGAGYLKDVIANDNLLNDDKYWKGGIIYVNPNDPRIWVPKRDGLGYTLNFGHGISILIILAIIFASTTVIIFVR</sequence>
<keyword evidence="1" id="KW-0812">Transmembrane</keyword>
<dbReference type="Proteomes" id="UP000273443">
    <property type="component" value="Chromosome"/>
</dbReference>
<feature type="domain" description="DUF5808" evidence="2">
    <location>
        <begin position="301"/>
        <end position="324"/>
    </location>
</feature>
<protein>
    <recommendedName>
        <fullName evidence="2">DUF5808 domain-containing protein</fullName>
    </recommendedName>
</protein>
<dbReference type="PANTHER" id="PTHR37810">
    <property type="entry name" value="IMMUNITY PROTEIN SDPI"/>
    <property type="match status" value="1"/>
</dbReference>
<name>A0A0E3GX03_SACSO</name>
<evidence type="ECO:0000313" key="18">
    <source>
        <dbReference type="Proteomes" id="UP000273194"/>
    </source>
</evidence>
<dbReference type="Proteomes" id="UP000275843">
    <property type="component" value="Chromosome"/>
</dbReference>
<evidence type="ECO:0000313" key="6">
    <source>
        <dbReference type="EMBL" id="AZF69053.1"/>
    </source>
</evidence>
<feature type="transmembrane region" description="Helical" evidence="1">
    <location>
        <begin position="248"/>
        <end position="266"/>
    </location>
</feature>
<evidence type="ECO:0000313" key="12">
    <source>
        <dbReference type="EMBL" id="AZF84714.1"/>
    </source>
</evidence>
<dbReference type="Proteomes" id="UP000269431">
    <property type="component" value="Chromosome"/>
</dbReference>
<dbReference type="KEGG" id="ssol:SULB_2447"/>
<dbReference type="RefSeq" id="WP_009990089.1">
    <property type="nucleotide sequence ID" value="NZ_CP011055.2"/>
</dbReference>
<dbReference type="EMBL" id="CP033235">
    <property type="protein sequence ID" value="AZF69053.1"/>
    <property type="molecule type" value="Genomic_DNA"/>
</dbReference>
<evidence type="ECO:0000313" key="11">
    <source>
        <dbReference type="EMBL" id="AZF82127.1"/>
    </source>
</evidence>
<evidence type="ECO:0000313" key="22">
    <source>
        <dbReference type="Proteomes" id="UP000282269"/>
    </source>
</evidence>
<dbReference type="InterPro" id="IPR043831">
    <property type="entry name" value="DUF5808"/>
</dbReference>
<evidence type="ECO:0000256" key="1">
    <source>
        <dbReference type="SAM" id="Phobius"/>
    </source>
</evidence>
<dbReference type="EMBL" id="CP011056">
    <property type="protein sequence ID" value="AKA77279.1"/>
    <property type="molecule type" value="Genomic_DNA"/>
</dbReference>
<dbReference type="InterPro" id="IPR014574">
    <property type="entry name" value="UCP032908"/>
</dbReference>
<evidence type="ECO:0000313" key="8">
    <source>
        <dbReference type="EMBL" id="AZF74293.1"/>
    </source>
</evidence>
<evidence type="ECO:0000313" key="17">
    <source>
        <dbReference type="Proteomes" id="UP000269431"/>
    </source>
</evidence>
<evidence type="ECO:0000313" key="7">
    <source>
        <dbReference type="EMBL" id="AZF71673.1"/>
    </source>
</evidence>
<keyword evidence="1" id="KW-0472">Membrane</keyword>
<dbReference type="EMBL" id="CP033236">
    <property type="protein sequence ID" value="AZF71673.1"/>
    <property type="molecule type" value="Genomic_DNA"/>
</dbReference>
<dbReference type="Proteomes" id="UP000282269">
    <property type="component" value="Chromosome"/>
</dbReference>
<dbReference type="Proteomes" id="UP000033106">
    <property type="component" value="Chromosome"/>
</dbReference>
<dbReference type="EMBL" id="CP033241">
    <property type="protein sequence ID" value="AZF84714.1"/>
    <property type="molecule type" value="Genomic_DNA"/>
</dbReference>
<proteinExistence type="predicted"/>
<evidence type="ECO:0000313" key="13">
    <source>
        <dbReference type="Proteomes" id="UP000033057"/>
    </source>
</evidence>
<dbReference type="GO" id="GO:0009636">
    <property type="term" value="P:response to toxic substance"/>
    <property type="evidence" value="ECO:0007669"/>
    <property type="project" value="TreeGrafter"/>
</dbReference>
<evidence type="ECO:0000313" key="5">
    <source>
        <dbReference type="EMBL" id="AKA79971.1"/>
    </source>
</evidence>
<keyword evidence="1" id="KW-1133">Transmembrane helix</keyword>
<dbReference type="PIRSF" id="PIRSF032908">
    <property type="entry name" value="UCP032908"/>
    <property type="match status" value="1"/>
</dbReference>
<dbReference type="Proteomes" id="UP000267993">
    <property type="component" value="Chromosome"/>
</dbReference>
<feature type="transmembrane region" description="Helical" evidence="1">
    <location>
        <begin position="7"/>
        <end position="25"/>
    </location>
</feature>
<dbReference type="Proteomes" id="UP000033085">
    <property type="component" value="Chromosome"/>
</dbReference>